<evidence type="ECO:0000313" key="1">
    <source>
        <dbReference type="EMBL" id="UYT10240.1"/>
    </source>
</evidence>
<proteinExistence type="predicted"/>
<reference evidence="1" key="1">
    <citation type="submission" date="2022-10" db="EMBL/GenBank/DDBJ databases">
        <title>Genome assembly of Lactococcus garvieae isolates from cricket gut.</title>
        <authorList>
            <person name="Luecke A.R."/>
            <person name="Brown A.M.V."/>
            <person name="Wakeman C.A."/>
        </authorList>
    </citation>
    <scope>NUCLEOTIDE SEQUENCE</scope>
    <source>
        <strain evidence="1">Alexii-11_2</strain>
    </source>
</reference>
<gene>
    <name evidence="1" type="ORF">OF801_09840</name>
</gene>
<organism evidence="1 2">
    <name type="scientific">Lactococcus garvieae</name>
    <dbReference type="NCBI Taxonomy" id="1363"/>
    <lineage>
        <taxon>Bacteria</taxon>
        <taxon>Bacillati</taxon>
        <taxon>Bacillota</taxon>
        <taxon>Bacilli</taxon>
        <taxon>Lactobacillales</taxon>
        <taxon>Streptococcaceae</taxon>
        <taxon>Lactococcus</taxon>
    </lineage>
</organism>
<accession>A0AA46TVF6</accession>
<dbReference type="EMBL" id="CP109635">
    <property type="protein sequence ID" value="UYT10240.1"/>
    <property type="molecule type" value="Genomic_DNA"/>
</dbReference>
<sequence length="72" mass="8185">MKKTKLEEKRSEAKITIVQLVLKLKELLNCSNLTNLGKVIFDYEQGNNVKFSDELWGAISKILNCSVADIKE</sequence>
<dbReference type="RefSeq" id="WP_264308112.1">
    <property type="nucleotide sequence ID" value="NZ_CP109635.1"/>
</dbReference>
<protein>
    <submittedName>
        <fullName evidence="1">Uncharacterized protein</fullName>
    </submittedName>
</protein>
<name>A0AA46TVF6_9LACT</name>
<evidence type="ECO:0000313" key="2">
    <source>
        <dbReference type="Proteomes" id="UP001164042"/>
    </source>
</evidence>
<dbReference type="AlphaFoldDB" id="A0AA46TVF6"/>
<dbReference type="Proteomes" id="UP001164042">
    <property type="component" value="Chromosome"/>
</dbReference>